<evidence type="ECO:0000313" key="4">
    <source>
        <dbReference type="Proteomes" id="UP001596116"/>
    </source>
</evidence>
<keyword evidence="1" id="KW-0238">DNA-binding</keyword>
<accession>A0ABW1KTC6</accession>
<dbReference type="CDD" id="cd00093">
    <property type="entry name" value="HTH_XRE"/>
    <property type="match status" value="1"/>
</dbReference>
<name>A0ABW1KTC6_9PROT</name>
<dbReference type="Gene3D" id="1.10.260.40">
    <property type="entry name" value="lambda repressor-like DNA-binding domains"/>
    <property type="match status" value="1"/>
</dbReference>
<proteinExistence type="predicted"/>
<sequence>MHCTPWHAKAVPNFRKILAHNIRARRGKLTQKEFARKLGIDQASVNRIELGEQNITIDTLQLICDRLKCAAGDLLDS</sequence>
<protein>
    <submittedName>
        <fullName evidence="3">Helix-turn-helix domain-containing protein</fullName>
    </submittedName>
</protein>
<dbReference type="EMBL" id="JBHPON010000001">
    <property type="protein sequence ID" value="MFC6035356.1"/>
    <property type="molecule type" value="Genomic_DNA"/>
</dbReference>
<dbReference type="InterPro" id="IPR001387">
    <property type="entry name" value="Cro/C1-type_HTH"/>
</dbReference>
<feature type="domain" description="HTH cro/C1-type" evidence="2">
    <location>
        <begin position="21"/>
        <end position="74"/>
    </location>
</feature>
<reference evidence="3 4" key="1">
    <citation type="submission" date="2024-09" db="EMBL/GenBank/DDBJ databases">
        <authorList>
            <person name="Zhang Z.-H."/>
        </authorList>
    </citation>
    <scope>NUCLEOTIDE SEQUENCE [LARGE SCALE GENOMIC DNA]</scope>
    <source>
        <strain evidence="3 4">HHTR114</strain>
    </source>
</reference>
<gene>
    <name evidence="3" type="ORF">ACFMB1_07360</name>
</gene>
<evidence type="ECO:0000256" key="1">
    <source>
        <dbReference type="ARBA" id="ARBA00023125"/>
    </source>
</evidence>
<comment type="caution">
    <text evidence="3">The sequence shown here is derived from an EMBL/GenBank/DDBJ whole genome shotgun (WGS) entry which is preliminary data.</text>
</comment>
<dbReference type="RefSeq" id="WP_379923934.1">
    <property type="nucleotide sequence ID" value="NZ_JBHPON010000001.1"/>
</dbReference>
<dbReference type="SMART" id="SM00530">
    <property type="entry name" value="HTH_XRE"/>
    <property type="match status" value="1"/>
</dbReference>
<dbReference type="PROSITE" id="PS50943">
    <property type="entry name" value="HTH_CROC1"/>
    <property type="match status" value="1"/>
</dbReference>
<dbReference type="PANTHER" id="PTHR46797">
    <property type="entry name" value="HTH-TYPE TRANSCRIPTIONAL REGULATOR"/>
    <property type="match status" value="1"/>
</dbReference>
<organism evidence="3 4">
    <name type="scientific">Hyphococcus aureus</name>
    <dbReference type="NCBI Taxonomy" id="2666033"/>
    <lineage>
        <taxon>Bacteria</taxon>
        <taxon>Pseudomonadati</taxon>
        <taxon>Pseudomonadota</taxon>
        <taxon>Alphaproteobacteria</taxon>
        <taxon>Parvularculales</taxon>
        <taxon>Parvularculaceae</taxon>
        <taxon>Hyphococcus</taxon>
    </lineage>
</organism>
<keyword evidence="4" id="KW-1185">Reference proteome</keyword>
<dbReference type="InterPro" id="IPR050807">
    <property type="entry name" value="TransReg_Diox_bact_type"/>
</dbReference>
<dbReference type="InterPro" id="IPR010982">
    <property type="entry name" value="Lambda_DNA-bd_dom_sf"/>
</dbReference>
<dbReference type="PANTHER" id="PTHR46797:SF1">
    <property type="entry name" value="METHYLPHOSPHONATE SYNTHASE"/>
    <property type="match status" value="1"/>
</dbReference>
<evidence type="ECO:0000313" key="3">
    <source>
        <dbReference type="EMBL" id="MFC6035356.1"/>
    </source>
</evidence>
<dbReference type="Proteomes" id="UP001596116">
    <property type="component" value="Unassembled WGS sequence"/>
</dbReference>
<dbReference type="SUPFAM" id="SSF47413">
    <property type="entry name" value="lambda repressor-like DNA-binding domains"/>
    <property type="match status" value="1"/>
</dbReference>
<dbReference type="Pfam" id="PF01381">
    <property type="entry name" value="HTH_3"/>
    <property type="match status" value="1"/>
</dbReference>
<evidence type="ECO:0000259" key="2">
    <source>
        <dbReference type="PROSITE" id="PS50943"/>
    </source>
</evidence>